<evidence type="ECO:0000313" key="3">
    <source>
        <dbReference type="Proteomes" id="UP001458880"/>
    </source>
</evidence>
<keyword evidence="3" id="KW-1185">Reference proteome</keyword>
<keyword evidence="1" id="KW-0812">Transmembrane</keyword>
<organism evidence="2 3">
    <name type="scientific">Popillia japonica</name>
    <name type="common">Japanese beetle</name>
    <dbReference type="NCBI Taxonomy" id="7064"/>
    <lineage>
        <taxon>Eukaryota</taxon>
        <taxon>Metazoa</taxon>
        <taxon>Ecdysozoa</taxon>
        <taxon>Arthropoda</taxon>
        <taxon>Hexapoda</taxon>
        <taxon>Insecta</taxon>
        <taxon>Pterygota</taxon>
        <taxon>Neoptera</taxon>
        <taxon>Endopterygota</taxon>
        <taxon>Coleoptera</taxon>
        <taxon>Polyphaga</taxon>
        <taxon>Scarabaeiformia</taxon>
        <taxon>Scarabaeidae</taxon>
        <taxon>Rutelinae</taxon>
        <taxon>Popillia</taxon>
    </lineage>
</organism>
<evidence type="ECO:0008006" key="4">
    <source>
        <dbReference type="Google" id="ProtNLM"/>
    </source>
</evidence>
<evidence type="ECO:0000313" key="2">
    <source>
        <dbReference type="EMBL" id="KAK9754424.1"/>
    </source>
</evidence>
<comment type="caution">
    <text evidence="2">The sequence shown here is derived from an EMBL/GenBank/DDBJ whole genome shotgun (WGS) entry which is preliminary data.</text>
</comment>
<dbReference type="EMBL" id="JASPKY010000007">
    <property type="protein sequence ID" value="KAK9754424.1"/>
    <property type="molecule type" value="Genomic_DNA"/>
</dbReference>
<reference evidence="2 3" key="1">
    <citation type="journal article" date="2024" name="BMC Genomics">
        <title>De novo assembly and annotation of Popillia japonica's genome with initial clues to its potential as an invasive pest.</title>
        <authorList>
            <person name="Cucini C."/>
            <person name="Boschi S."/>
            <person name="Funari R."/>
            <person name="Cardaioli E."/>
            <person name="Iannotti N."/>
            <person name="Marturano G."/>
            <person name="Paoli F."/>
            <person name="Bruttini M."/>
            <person name="Carapelli A."/>
            <person name="Frati F."/>
            <person name="Nardi F."/>
        </authorList>
    </citation>
    <scope>NUCLEOTIDE SEQUENCE [LARGE SCALE GENOMIC DNA]</scope>
    <source>
        <strain evidence="2">DMR45628</strain>
    </source>
</reference>
<feature type="transmembrane region" description="Helical" evidence="1">
    <location>
        <begin position="72"/>
        <end position="91"/>
    </location>
</feature>
<keyword evidence="1" id="KW-1133">Transmembrane helix</keyword>
<dbReference type="Proteomes" id="UP001458880">
    <property type="component" value="Unassembled WGS sequence"/>
</dbReference>
<feature type="transmembrane region" description="Helical" evidence="1">
    <location>
        <begin position="97"/>
        <end position="118"/>
    </location>
</feature>
<evidence type="ECO:0000256" key="1">
    <source>
        <dbReference type="SAM" id="Phobius"/>
    </source>
</evidence>
<keyword evidence="1" id="KW-0472">Membrane</keyword>
<gene>
    <name evidence="2" type="ORF">QE152_g1210</name>
</gene>
<accession>A0AAW1N806</accession>
<name>A0AAW1N806_POPJA</name>
<proteinExistence type="predicted"/>
<protein>
    <recommendedName>
        <fullName evidence="4">PIR Superfamily Protein</fullName>
    </recommendedName>
</protein>
<dbReference type="AlphaFoldDB" id="A0AAW1N806"/>
<sequence>MITQERLPLISVNNIQSVRSLNDSEKYEDNPSENEGFNFTYVTEVSERIERNKEIIGRSKGQDKGGGFLQKILPFMVIPFMISSSMIPVALTSLKFMLLKSAFIGKMAIILLILNMFLRVNNGGGLYSHNVNIGPPEKNIVMSHYGYNGDEEYGAYINNNEGR</sequence>